<evidence type="ECO:0000313" key="4">
    <source>
        <dbReference type="RefSeq" id="XP_033536970.1"/>
    </source>
</evidence>
<dbReference type="EMBL" id="ML975151">
    <property type="protein sequence ID" value="KAF1815339.1"/>
    <property type="molecule type" value="Genomic_DNA"/>
</dbReference>
<feature type="region of interest" description="Disordered" evidence="1">
    <location>
        <begin position="346"/>
        <end position="368"/>
    </location>
</feature>
<dbReference type="RefSeq" id="XP_033536970.1">
    <property type="nucleotide sequence ID" value="XM_033674176.1"/>
</dbReference>
<dbReference type="Proteomes" id="UP000504638">
    <property type="component" value="Unplaced"/>
</dbReference>
<name>A0A6G1GBX5_9PEZI</name>
<evidence type="ECO:0000256" key="1">
    <source>
        <dbReference type="SAM" id="MobiDB-lite"/>
    </source>
</evidence>
<reference evidence="2 4" key="1">
    <citation type="submission" date="2020-01" db="EMBL/GenBank/DDBJ databases">
        <authorList>
            <consortium name="DOE Joint Genome Institute"/>
            <person name="Haridas S."/>
            <person name="Albert R."/>
            <person name="Binder M."/>
            <person name="Bloem J."/>
            <person name="Labutti K."/>
            <person name="Salamov A."/>
            <person name="Andreopoulos B."/>
            <person name="Baker S.E."/>
            <person name="Barry K."/>
            <person name="Bills G."/>
            <person name="Bluhm B.H."/>
            <person name="Cannon C."/>
            <person name="Castanera R."/>
            <person name="Culley D.E."/>
            <person name="Daum C."/>
            <person name="Ezra D."/>
            <person name="Gonzalez J.B."/>
            <person name="Henrissat B."/>
            <person name="Kuo A."/>
            <person name="Liang C."/>
            <person name="Lipzen A."/>
            <person name="Lutzoni F."/>
            <person name="Magnuson J."/>
            <person name="Mondo S."/>
            <person name="Nolan M."/>
            <person name="Ohm R."/>
            <person name="Pangilinan J."/>
            <person name="Park H.-J."/>
            <person name="Ramirez L."/>
            <person name="Alfaro M."/>
            <person name="Sun H."/>
            <person name="Tritt A."/>
            <person name="Yoshinaga Y."/>
            <person name="Zwiers L.-H."/>
            <person name="Turgeon B.G."/>
            <person name="Goodwin S.B."/>
            <person name="Spatafora J.W."/>
            <person name="Crous P.W."/>
            <person name="Grigoriev I.V."/>
        </authorList>
    </citation>
    <scope>NUCLEOTIDE SEQUENCE</scope>
    <source>
        <strain evidence="2 4">CBS 781.70</strain>
    </source>
</reference>
<dbReference type="GeneID" id="54414746"/>
<protein>
    <submittedName>
        <fullName evidence="2 4">Uncharacterized protein</fullName>
    </submittedName>
</protein>
<feature type="region of interest" description="Disordered" evidence="1">
    <location>
        <begin position="84"/>
        <end position="170"/>
    </location>
</feature>
<feature type="compositionally biased region" description="Polar residues" evidence="1">
    <location>
        <begin position="1"/>
        <end position="12"/>
    </location>
</feature>
<reference evidence="4" key="2">
    <citation type="submission" date="2020-04" db="EMBL/GenBank/DDBJ databases">
        <authorList>
            <consortium name="NCBI Genome Project"/>
        </authorList>
    </citation>
    <scope>NUCLEOTIDE SEQUENCE</scope>
    <source>
        <strain evidence="4">CBS 781.70</strain>
    </source>
</reference>
<dbReference type="AlphaFoldDB" id="A0A6G1GBX5"/>
<keyword evidence="3" id="KW-1185">Reference proteome</keyword>
<sequence length="387" mass="41734">MTSCTPETTGPNPTAPYYDLPNGFQGPYSCGDEAYGLPPHADQTNTHLYGNDAAFVEQNQGDADRALNSNIAGLLKVMESVGGQENDMGEQGGANRKSAGGHRDTAGEKQGVPLETAQAGVKRKRATGLSEAAEGTAEAPSATRGSAGRRKRQKSSSTEVDERLGHADDGATTAYPASVLAEARVVGVHSAAALFRGTSVSTKKYTRPPMSKLYSSLRLTPDNFLHLQAAAKQYMLDTAHPERQDCVGQRGKGDTDIVRLRLFNCVREFLNEGSGDKFFGPNACTEDQAGDGVGFGVNDNDNRKWIWPHDGNKIISLITPLLRRMVTNERQRQYALVARKSGNAKAARSKEDIVDPQPSIDETPAKEPSTAVSLVRRCPMRCKMHLC</sequence>
<gene>
    <name evidence="2 4" type="ORF">P152DRAFT_182491</name>
</gene>
<evidence type="ECO:0000313" key="3">
    <source>
        <dbReference type="Proteomes" id="UP000504638"/>
    </source>
</evidence>
<accession>A0A6G1GBX5</accession>
<reference evidence="4" key="3">
    <citation type="submission" date="2025-04" db="UniProtKB">
        <authorList>
            <consortium name="RefSeq"/>
        </authorList>
    </citation>
    <scope>IDENTIFICATION</scope>
    <source>
        <strain evidence="4">CBS 781.70</strain>
    </source>
</reference>
<feature type="compositionally biased region" description="Basic and acidic residues" evidence="1">
    <location>
        <begin position="160"/>
        <end position="169"/>
    </location>
</feature>
<proteinExistence type="predicted"/>
<feature type="region of interest" description="Disordered" evidence="1">
    <location>
        <begin position="1"/>
        <end position="20"/>
    </location>
</feature>
<dbReference type="OrthoDB" id="5373017at2759"/>
<evidence type="ECO:0000313" key="2">
    <source>
        <dbReference type="EMBL" id="KAF1815339.1"/>
    </source>
</evidence>
<organism evidence="2">
    <name type="scientific">Eremomyces bilateralis CBS 781.70</name>
    <dbReference type="NCBI Taxonomy" id="1392243"/>
    <lineage>
        <taxon>Eukaryota</taxon>
        <taxon>Fungi</taxon>
        <taxon>Dikarya</taxon>
        <taxon>Ascomycota</taxon>
        <taxon>Pezizomycotina</taxon>
        <taxon>Dothideomycetes</taxon>
        <taxon>Dothideomycetes incertae sedis</taxon>
        <taxon>Eremomycetales</taxon>
        <taxon>Eremomycetaceae</taxon>
        <taxon>Eremomyces</taxon>
    </lineage>
</organism>